<reference evidence="1 2" key="1">
    <citation type="submission" date="2020-04" db="EMBL/GenBank/DDBJ databases">
        <title>The Whole Genome Analysis of High salt-tolerant Sphingobium yanoikuyae YC-XJ2 with Aryl organophosphorus flame retardants (aryl-OPFRs)-degrading capacity and characteristics of Related phosphotriesterase.</title>
        <authorList>
            <person name="Li X."/>
        </authorList>
    </citation>
    <scope>NUCLEOTIDE SEQUENCE [LARGE SCALE GENOMIC DNA]</scope>
    <source>
        <strain evidence="1 2">YC-XJ2</strain>
    </source>
</reference>
<dbReference type="Proteomes" id="UP000502611">
    <property type="component" value="Chromosome"/>
</dbReference>
<name>A0A6M4G5R5_SPHYA</name>
<dbReference type="EMBL" id="CP053021">
    <property type="protein sequence ID" value="QJR01944.1"/>
    <property type="molecule type" value="Genomic_DNA"/>
</dbReference>
<dbReference type="AlphaFoldDB" id="A0A6M4G5R5"/>
<evidence type="ECO:0000313" key="2">
    <source>
        <dbReference type="Proteomes" id="UP000502611"/>
    </source>
</evidence>
<organism evidence="1 2">
    <name type="scientific">Sphingobium yanoikuyae</name>
    <name type="common">Sphingomonas yanoikuyae</name>
    <dbReference type="NCBI Taxonomy" id="13690"/>
    <lineage>
        <taxon>Bacteria</taxon>
        <taxon>Pseudomonadati</taxon>
        <taxon>Pseudomonadota</taxon>
        <taxon>Alphaproteobacteria</taxon>
        <taxon>Sphingomonadales</taxon>
        <taxon>Sphingomonadaceae</taxon>
        <taxon>Sphingobium</taxon>
    </lineage>
</organism>
<evidence type="ECO:0000313" key="1">
    <source>
        <dbReference type="EMBL" id="QJR01944.1"/>
    </source>
</evidence>
<gene>
    <name evidence="1" type="ORF">HH800_06865</name>
</gene>
<sequence>MNNGTLWRDILDDINLPYDDGATEAQGFCDFDKIVAMDDIYCSHVWIVTEDFAASVSLPHGSDKFEGDMARECVSGDEAAYNKWLVGRPNLRVGRIYDDEDFDAAMAILDHEGLVDTVWAFEVLEANRAAIADAE</sequence>
<dbReference type="RefSeq" id="WP_169860605.1">
    <property type="nucleotide sequence ID" value="NZ_CP053021.1"/>
</dbReference>
<proteinExistence type="predicted"/>
<protein>
    <submittedName>
        <fullName evidence="1">Uncharacterized protein</fullName>
    </submittedName>
</protein>
<accession>A0A6M4G5R5</accession>